<protein>
    <recommendedName>
        <fullName evidence="10">Cytidylate kinase</fullName>
        <shortName evidence="10">CK</shortName>
        <ecNumber evidence="10">2.7.4.25</ecNumber>
    </recommendedName>
    <alternativeName>
        <fullName evidence="10">Cytidine monophosphate kinase</fullName>
        <shortName evidence="10">CMP kinase</shortName>
    </alternativeName>
</protein>
<evidence type="ECO:0000256" key="10">
    <source>
        <dbReference type="HAMAP-Rule" id="MF_00239"/>
    </source>
</evidence>
<keyword evidence="7 10" id="KW-0067">ATP-binding</keyword>
<dbReference type="NCBIfam" id="TIGR02173">
    <property type="entry name" value="cyt_kin_arch"/>
    <property type="match status" value="1"/>
</dbReference>
<dbReference type="EMBL" id="LN515531">
    <property type="protein sequence ID" value="CEA12670.1"/>
    <property type="molecule type" value="Genomic_DNA"/>
</dbReference>
<proteinExistence type="inferred from homology"/>
<dbReference type="InterPro" id="IPR011994">
    <property type="entry name" value="Cytidylate_kinase_dom"/>
</dbReference>
<dbReference type="GeneID" id="26739659"/>
<keyword evidence="3 10" id="KW-0963">Cytoplasm</keyword>
<dbReference type="GO" id="GO:0036431">
    <property type="term" value="F:dCMP kinase activity"/>
    <property type="evidence" value="ECO:0007669"/>
    <property type="project" value="InterPro"/>
</dbReference>
<dbReference type="EC" id="2.7.4.25" evidence="10"/>
<dbReference type="GO" id="GO:0006220">
    <property type="term" value="P:pyrimidine nucleotide metabolic process"/>
    <property type="evidence" value="ECO:0007669"/>
    <property type="project" value="UniProtKB-UniRule"/>
</dbReference>
<evidence type="ECO:0000313" key="11">
    <source>
        <dbReference type="EMBL" id="AIS31206.1"/>
    </source>
</evidence>
<keyword evidence="15" id="KW-1185">Reference proteome</keyword>
<evidence type="ECO:0000313" key="13">
    <source>
        <dbReference type="EMBL" id="CEL25052.1"/>
    </source>
</evidence>
<sequence length="176" mass="19781">MIITIGGPAGSGTSTTTKLLSEKTGIPYISAGDVFRQMAAERDMDILEFSKFAEGNTEIDQEIDQRQARIASESEDLIVEGRLSAHFVDADLKVWCNAPLDIRAERISQRENKPVDVAREEIITREESEAQRYLEIHQIDINNMDVYDIVINTHAFKADSVAEIIVKVTEVIRCQQ</sequence>
<evidence type="ECO:0000313" key="15">
    <source>
        <dbReference type="Proteomes" id="UP000062768"/>
    </source>
</evidence>
<evidence type="ECO:0000256" key="1">
    <source>
        <dbReference type="ARBA" id="ARBA00004496"/>
    </source>
</evidence>
<dbReference type="HAMAP" id="MF_00239">
    <property type="entry name" value="Cytidyl_kinase_type2"/>
    <property type="match status" value="1"/>
</dbReference>
<evidence type="ECO:0000256" key="8">
    <source>
        <dbReference type="ARBA" id="ARBA00047615"/>
    </source>
</evidence>
<dbReference type="GO" id="GO:0005524">
    <property type="term" value="F:ATP binding"/>
    <property type="evidence" value="ECO:0007669"/>
    <property type="project" value="UniProtKB-UniRule"/>
</dbReference>
<keyword evidence="4 10" id="KW-0808">Transferase</keyword>
<dbReference type="InterPro" id="IPR011892">
    <property type="entry name" value="Cyt_kin_arch"/>
</dbReference>
<comment type="catalytic activity">
    <reaction evidence="8 10">
        <text>dCMP + ATP = dCDP + ADP</text>
        <dbReference type="Rhea" id="RHEA:25094"/>
        <dbReference type="ChEBI" id="CHEBI:30616"/>
        <dbReference type="ChEBI" id="CHEBI:57566"/>
        <dbReference type="ChEBI" id="CHEBI:58593"/>
        <dbReference type="ChEBI" id="CHEBI:456216"/>
        <dbReference type="EC" id="2.7.4.25"/>
    </reaction>
</comment>
<keyword evidence="5 10" id="KW-0547">Nucleotide-binding</keyword>
<name>A0A089Z8R0_METFO</name>
<dbReference type="GO" id="GO:0005737">
    <property type="term" value="C:cytoplasm"/>
    <property type="evidence" value="ECO:0007669"/>
    <property type="project" value="UniProtKB-SubCell"/>
</dbReference>
<comment type="similarity">
    <text evidence="2 10">Belongs to the cytidylate kinase family. Type 2 subfamily.</text>
</comment>
<organism evidence="11 14">
    <name type="scientific">Methanobacterium formicicum</name>
    <dbReference type="NCBI Taxonomy" id="2162"/>
    <lineage>
        <taxon>Archaea</taxon>
        <taxon>Methanobacteriati</taxon>
        <taxon>Methanobacteriota</taxon>
        <taxon>Methanomada group</taxon>
        <taxon>Methanobacteria</taxon>
        <taxon>Methanobacteriales</taxon>
        <taxon>Methanobacteriaceae</taxon>
        <taxon>Methanobacterium</taxon>
    </lineage>
</organism>
<dbReference type="PATRIC" id="fig|2162.10.peg.1478"/>
<dbReference type="KEGG" id="mfi:DSM1535_0307"/>
<reference evidence="11" key="1">
    <citation type="submission" date="2013-12" db="EMBL/GenBank/DDBJ databases">
        <title>The complete genome sequence of Methanobacterium sp. BRM9.</title>
        <authorList>
            <consortium name="Pastoral Greenhouse Gas Research Consortium"/>
            <person name="Kelly W.J."/>
            <person name="Leahy S.C."/>
            <person name="Perry R."/>
            <person name="Li D."/>
            <person name="Altermann E."/>
            <person name="Lambie S.C."/>
            <person name="Attwood G.T."/>
        </authorList>
    </citation>
    <scope>NUCLEOTIDE SEQUENCE [LARGE SCALE GENOMIC DNA]</scope>
    <source>
        <strain evidence="11">BRM9</strain>
    </source>
</reference>
<evidence type="ECO:0000256" key="6">
    <source>
        <dbReference type="ARBA" id="ARBA00022777"/>
    </source>
</evidence>
<dbReference type="RefSeq" id="WP_048071981.1">
    <property type="nucleotide sequence ID" value="NZ_CP006933.1"/>
</dbReference>
<evidence type="ECO:0000256" key="2">
    <source>
        <dbReference type="ARBA" id="ARBA00011005"/>
    </source>
</evidence>
<dbReference type="SUPFAM" id="SSF52540">
    <property type="entry name" value="P-loop containing nucleoside triphosphate hydrolases"/>
    <property type="match status" value="1"/>
</dbReference>
<dbReference type="AlphaFoldDB" id="A0A089Z8R0"/>
<reference evidence="13" key="2">
    <citation type="submission" date="2014-09" db="EMBL/GenBank/DDBJ databases">
        <authorList>
            <person name="Bishop-Lilly K.A."/>
            <person name="Broomall S.M."/>
            <person name="Chain P.S."/>
            <person name="Chertkov O."/>
            <person name="Coyne S.R."/>
            <person name="Daligault H.E."/>
            <person name="Davenport K.W."/>
            <person name="Erkkila T."/>
            <person name="Frey K.G."/>
            <person name="Gibbons H.S."/>
            <person name="Gu W."/>
            <person name="Jaissle J."/>
            <person name="Johnson S.L."/>
            <person name="Koroleva G.I."/>
            <person name="Ladner J.T."/>
            <person name="Lo C.-C."/>
            <person name="Minogue T.D."/>
            <person name="Munk C."/>
            <person name="Palacios G.F."/>
            <person name="Redden C.L."/>
            <person name="Rosenzweig C.N."/>
            <person name="Scholz M.B."/>
            <person name="Teshima H."/>
            <person name="Xu Y."/>
        </authorList>
    </citation>
    <scope>NUCLEOTIDE SEQUENCE</scope>
    <source>
        <strain evidence="13">Mb9</strain>
    </source>
</reference>
<feature type="binding site" evidence="10">
    <location>
        <begin position="7"/>
        <end position="15"/>
    </location>
    <ligand>
        <name>ATP</name>
        <dbReference type="ChEBI" id="CHEBI:30616"/>
    </ligand>
</feature>
<dbReference type="Gene3D" id="3.40.50.300">
    <property type="entry name" value="P-loop containing nucleotide triphosphate hydrolases"/>
    <property type="match status" value="1"/>
</dbReference>
<keyword evidence="6 10" id="KW-0418">Kinase</keyword>
<evidence type="ECO:0000256" key="9">
    <source>
        <dbReference type="ARBA" id="ARBA00048478"/>
    </source>
</evidence>
<evidence type="ECO:0000256" key="3">
    <source>
        <dbReference type="ARBA" id="ARBA00022490"/>
    </source>
</evidence>
<evidence type="ECO:0000256" key="4">
    <source>
        <dbReference type="ARBA" id="ARBA00022679"/>
    </source>
</evidence>
<comment type="catalytic activity">
    <reaction evidence="9 10">
        <text>CMP + ATP = CDP + ADP</text>
        <dbReference type="Rhea" id="RHEA:11600"/>
        <dbReference type="ChEBI" id="CHEBI:30616"/>
        <dbReference type="ChEBI" id="CHEBI:58069"/>
        <dbReference type="ChEBI" id="CHEBI:60377"/>
        <dbReference type="ChEBI" id="CHEBI:456216"/>
        <dbReference type="EC" id="2.7.4.25"/>
    </reaction>
</comment>
<dbReference type="InterPro" id="IPR027417">
    <property type="entry name" value="P-loop_NTPase"/>
</dbReference>
<evidence type="ECO:0000256" key="7">
    <source>
        <dbReference type="ARBA" id="ARBA00022840"/>
    </source>
</evidence>
<dbReference type="Pfam" id="PF13189">
    <property type="entry name" value="Cytidylate_kin2"/>
    <property type="match status" value="1"/>
</dbReference>
<evidence type="ECO:0000313" key="12">
    <source>
        <dbReference type="EMBL" id="CEA12670.1"/>
    </source>
</evidence>
<accession>A0A089Z8R0</accession>
<comment type="subcellular location">
    <subcellularLocation>
        <location evidence="1 10">Cytoplasm</location>
    </subcellularLocation>
</comment>
<dbReference type="EMBL" id="CP006933">
    <property type="protein sequence ID" value="AIS31206.1"/>
    <property type="molecule type" value="Genomic_DNA"/>
</dbReference>
<dbReference type="KEGG" id="mfc:BRM9_0379"/>
<dbReference type="Proteomes" id="UP000029661">
    <property type="component" value="Chromosome"/>
</dbReference>
<dbReference type="STRING" id="2162.BRM9_0379"/>
<dbReference type="Proteomes" id="UP000062768">
    <property type="component" value="Chromosome I"/>
</dbReference>
<evidence type="ECO:0000313" key="14">
    <source>
        <dbReference type="Proteomes" id="UP000029661"/>
    </source>
</evidence>
<evidence type="ECO:0000256" key="5">
    <source>
        <dbReference type="ARBA" id="ARBA00022741"/>
    </source>
</evidence>
<gene>
    <name evidence="10 11" type="primary">cmk</name>
    <name evidence="11" type="ORF">BRM9_0379</name>
    <name evidence="12" type="ORF">DSM1535_0307</name>
    <name evidence="13" type="ORF">MB9_1416</name>
</gene>
<dbReference type="CDD" id="cd02020">
    <property type="entry name" value="CMPK"/>
    <property type="match status" value="1"/>
</dbReference>
<dbReference type="OrthoDB" id="31096at2157"/>
<dbReference type="EMBL" id="LN734822">
    <property type="protein sequence ID" value="CEL25052.1"/>
    <property type="molecule type" value="Genomic_DNA"/>
</dbReference>